<accession>A0A2S7N0S7</accession>
<dbReference type="InterPro" id="IPR023214">
    <property type="entry name" value="HAD_sf"/>
</dbReference>
<keyword evidence="1" id="KW-0378">Hydrolase</keyword>
<dbReference type="InterPro" id="IPR023198">
    <property type="entry name" value="PGP-like_dom2"/>
</dbReference>
<name>A0A2S7N0S7_9BACI</name>
<dbReference type="Gene3D" id="1.10.150.240">
    <property type="entry name" value="Putative phosphatase, domain 2"/>
    <property type="match status" value="1"/>
</dbReference>
<dbReference type="InterPro" id="IPR036412">
    <property type="entry name" value="HAD-like_sf"/>
</dbReference>
<keyword evidence="2" id="KW-0460">Magnesium</keyword>
<evidence type="ECO:0000313" key="4">
    <source>
        <dbReference type="Proteomes" id="UP000239663"/>
    </source>
</evidence>
<dbReference type="EMBL" id="PKOZ01000003">
    <property type="protein sequence ID" value="PQD95692.1"/>
    <property type="molecule type" value="Genomic_DNA"/>
</dbReference>
<dbReference type="AlphaFoldDB" id="A0A2S7N0S7"/>
<evidence type="ECO:0000256" key="1">
    <source>
        <dbReference type="ARBA" id="ARBA00022801"/>
    </source>
</evidence>
<dbReference type="SFLD" id="SFLDS00003">
    <property type="entry name" value="Haloacid_Dehalogenase"/>
    <property type="match status" value="1"/>
</dbReference>
<dbReference type="GO" id="GO:0004713">
    <property type="term" value="F:protein tyrosine kinase activity"/>
    <property type="evidence" value="ECO:0007669"/>
    <property type="project" value="TreeGrafter"/>
</dbReference>
<reference evidence="3 4" key="1">
    <citation type="submission" date="2017-12" db="EMBL/GenBank/DDBJ databases">
        <title>Taxonomic description and draft genome of Pradoshia cofamensis Gen. nov., sp. nov., a thermotolerant bacillale isolated from anterior gut of earthworm Eisenia fetida.</title>
        <authorList>
            <person name="Saha T."/>
            <person name="Chakraborty R."/>
        </authorList>
    </citation>
    <scope>NUCLEOTIDE SEQUENCE [LARGE SCALE GENOMIC DNA]</scope>
    <source>
        <strain evidence="3 4">EAG3</strain>
    </source>
</reference>
<organism evidence="3 4">
    <name type="scientific">Pradoshia eiseniae</name>
    <dbReference type="NCBI Taxonomy" id="2064768"/>
    <lineage>
        <taxon>Bacteria</taxon>
        <taxon>Bacillati</taxon>
        <taxon>Bacillota</taxon>
        <taxon>Bacilli</taxon>
        <taxon>Bacillales</taxon>
        <taxon>Bacillaceae</taxon>
        <taxon>Pradoshia</taxon>
    </lineage>
</organism>
<dbReference type="RefSeq" id="WP_104848839.1">
    <property type="nucleotide sequence ID" value="NZ_PKOZ01000003.1"/>
</dbReference>
<dbReference type="SFLD" id="SFLDG01129">
    <property type="entry name" value="C1.5:_HAD__Beta-PGM__Phosphata"/>
    <property type="match status" value="1"/>
</dbReference>
<evidence type="ECO:0000256" key="2">
    <source>
        <dbReference type="ARBA" id="ARBA00022842"/>
    </source>
</evidence>
<dbReference type="FunFam" id="3.40.50.1000:FF:000022">
    <property type="entry name" value="Phosphoglycolate phosphatase"/>
    <property type="match status" value="1"/>
</dbReference>
<sequence>MRYKVILFDLDGTLTDPFWGISQSVQYALSKMGFESPSLHQLRAFIGPPLQESFEQMFHMNKLDAQRAITYYRERYTDQGIYENELYPGIRQLLSLLINKGYILVIATSKPTIFAERIMTHFGLDHYFDRIIGSHLNGDRSNKAEIIGHIINIYPQVLPSDFIMVGDRMHDIIGAQKAGIDSIAVLYGYGSEAELKHSKPCFLAKSTDELSLLFESFSCVST</sequence>
<dbReference type="Gene3D" id="3.40.50.1000">
    <property type="entry name" value="HAD superfamily/HAD-like"/>
    <property type="match status" value="1"/>
</dbReference>
<dbReference type="GO" id="GO:0005829">
    <property type="term" value="C:cytosol"/>
    <property type="evidence" value="ECO:0007669"/>
    <property type="project" value="TreeGrafter"/>
</dbReference>
<dbReference type="PANTHER" id="PTHR43434">
    <property type="entry name" value="PHOSPHOGLYCOLATE PHOSPHATASE"/>
    <property type="match status" value="1"/>
</dbReference>
<dbReference type="PANTHER" id="PTHR43434:SF20">
    <property type="entry name" value="5'-NUCLEOTIDASE"/>
    <property type="match status" value="1"/>
</dbReference>
<keyword evidence="4" id="KW-1185">Reference proteome</keyword>
<protein>
    <submittedName>
        <fullName evidence="3">Phosphoglycolate phosphatase</fullName>
    </submittedName>
</protein>
<dbReference type="OrthoDB" id="9792518at2"/>
<dbReference type="InterPro" id="IPR041492">
    <property type="entry name" value="HAD_2"/>
</dbReference>
<dbReference type="SUPFAM" id="SSF56784">
    <property type="entry name" value="HAD-like"/>
    <property type="match status" value="1"/>
</dbReference>
<dbReference type="InterPro" id="IPR050155">
    <property type="entry name" value="HAD-like_hydrolase_sf"/>
</dbReference>
<dbReference type="CDD" id="cd04302">
    <property type="entry name" value="HAD_5NT"/>
    <property type="match status" value="1"/>
</dbReference>
<evidence type="ECO:0000313" key="3">
    <source>
        <dbReference type="EMBL" id="PQD95692.1"/>
    </source>
</evidence>
<dbReference type="Proteomes" id="UP000239663">
    <property type="component" value="Unassembled WGS sequence"/>
</dbReference>
<gene>
    <name evidence="3" type="ORF">CYL18_07310</name>
</gene>
<dbReference type="GO" id="GO:0016787">
    <property type="term" value="F:hydrolase activity"/>
    <property type="evidence" value="ECO:0007669"/>
    <property type="project" value="UniProtKB-KW"/>
</dbReference>
<proteinExistence type="predicted"/>
<comment type="caution">
    <text evidence="3">The sequence shown here is derived from an EMBL/GenBank/DDBJ whole genome shotgun (WGS) entry which is preliminary data.</text>
</comment>
<dbReference type="Pfam" id="PF13419">
    <property type="entry name" value="HAD_2"/>
    <property type="match status" value="1"/>
</dbReference>